<dbReference type="AlphaFoldDB" id="A0A174WLG1"/>
<keyword evidence="3" id="KW-1185">Reference proteome</keyword>
<proteinExistence type="predicted"/>
<dbReference type="CDD" id="cd04301">
    <property type="entry name" value="NAT_SF"/>
    <property type="match status" value="1"/>
</dbReference>
<dbReference type="eggNOG" id="COG0456">
    <property type="taxonomic scope" value="Bacteria"/>
</dbReference>
<dbReference type="PROSITE" id="PS51186">
    <property type="entry name" value="GNAT"/>
    <property type="match status" value="1"/>
</dbReference>
<evidence type="ECO:0000313" key="2">
    <source>
        <dbReference type="EMBL" id="OBY11089.1"/>
    </source>
</evidence>
<evidence type="ECO:0000259" key="1">
    <source>
        <dbReference type="PROSITE" id="PS51186"/>
    </source>
</evidence>
<name>A0A174WLG1_9CLOT</name>
<sequence>MLIDDLELELNDYVIREIRKDHYLELFQLYKSNPYYFSKIQDHEIRYEECINDLIEIPPNTRRNQKQYIGFFHDGKLLAVMDLIEGYPKREVVFIGLFMIHGEYHRLGIGKNIVNSLIRCSRKKGLKRIKLACIKENTISQIFWKSLQFIEVDRCINKKTDEKYWNLIVMEKEL</sequence>
<feature type="domain" description="N-acetyltransferase" evidence="1">
    <location>
        <begin position="13"/>
        <end position="174"/>
    </location>
</feature>
<dbReference type="Proteomes" id="UP000092714">
    <property type="component" value="Unassembled WGS sequence"/>
</dbReference>
<dbReference type="Gene3D" id="3.40.630.30">
    <property type="match status" value="1"/>
</dbReference>
<dbReference type="SUPFAM" id="SSF55729">
    <property type="entry name" value="Acyl-CoA N-acyltransferases (Nat)"/>
    <property type="match status" value="1"/>
</dbReference>
<dbReference type="GO" id="GO:0016747">
    <property type="term" value="F:acyltransferase activity, transferring groups other than amino-acyl groups"/>
    <property type="evidence" value="ECO:0007669"/>
    <property type="project" value="InterPro"/>
</dbReference>
<comment type="caution">
    <text evidence="2">The sequence shown here is derived from an EMBL/GenBank/DDBJ whole genome shotgun (WGS) entry which is preliminary data.</text>
</comment>
<protein>
    <recommendedName>
        <fullName evidence="1">N-acetyltransferase domain-containing protein</fullName>
    </recommendedName>
</protein>
<dbReference type="InterPro" id="IPR000182">
    <property type="entry name" value="GNAT_dom"/>
</dbReference>
<dbReference type="GeneID" id="42775195"/>
<accession>A0A174WLG1</accession>
<dbReference type="InterPro" id="IPR016181">
    <property type="entry name" value="Acyl_CoA_acyltransferase"/>
</dbReference>
<dbReference type="Pfam" id="PF00583">
    <property type="entry name" value="Acetyltransf_1"/>
    <property type="match status" value="1"/>
</dbReference>
<evidence type="ECO:0000313" key="3">
    <source>
        <dbReference type="Proteomes" id="UP000092714"/>
    </source>
</evidence>
<reference evidence="2 3" key="1">
    <citation type="submission" date="2016-06" db="EMBL/GenBank/DDBJ databases">
        <authorList>
            <person name="Kjaerup R.B."/>
            <person name="Dalgaard T.S."/>
            <person name="Juul-Madsen H.R."/>
        </authorList>
    </citation>
    <scope>NUCLEOTIDE SEQUENCE [LARGE SCALE GENOMIC DNA]</scope>
    <source>
        <strain evidence="2 3">373-A1</strain>
    </source>
</reference>
<dbReference type="RefSeq" id="WP_027097359.1">
    <property type="nucleotide sequence ID" value="NZ_CABJAZ010000004.1"/>
</dbReference>
<organism evidence="2 3">
    <name type="scientific">Clostridium paraputrificum</name>
    <dbReference type="NCBI Taxonomy" id="29363"/>
    <lineage>
        <taxon>Bacteria</taxon>
        <taxon>Bacillati</taxon>
        <taxon>Bacillota</taxon>
        <taxon>Clostridia</taxon>
        <taxon>Eubacteriales</taxon>
        <taxon>Clostridiaceae</taxon>
        <taxon>Clostridium</taxon>
    </lineage>
</organism>
<dbReference type="EMBL" id="MAPZ01000016">
    <property type="protein sequence ID" value="OBY11089.1"/>
    <property type="molecule type" value="Genomic_DNA"/>
</dbReference>
<gene>
    <name evidence="2" type="ORF">CP373A1_06225</name>
</gene>
<dbReference type="OrthoDB" id="9782266at2"/>